<dbReference type="Gene3D" id="3.40.50.1000">
    <property type="entry name" value="HAD superfamily/HAD-like"/>
    <property type="match status" value="1"/>
</dbReference>
<dbReference type="RefSeq" id="WP_102951742.1">
    <property type="nucleotide sequence ID" value="NZ_CP024847.1"/>
</dbReference>
<feature type="chain" id="PRO_5014402331" evidence="1">
    <location>
        <begin position="21"/>
        <end position="246"/>
    </location>
</feature>
<dbReference type="KEGG" id="nba:CUN60_09115"/>
<evidence type="ECO:0000313" key="2">
    <source>
        <dbReference type="EMBL" id="AUR52449.1"/>
    </source>
</evidence>
<sequence>MNMKYLPLYCLLFASSLVYAITPPQILLPSTSTPDDLSLIRQKEESRELSIEEQLVYKQMFSMAYANIDTLVDDANLKPKTWATVFSYGTIITGKLRNSGNTSYLVESALPGAQEISCNIEKLGGRVIIVSNYTESGLTYSQLAQLRASESELKKQKICYSSLIVANAADATNKNPRFVAISSGDYESVVTTAKLPPLKIIAYFGTKFEDFPDFKANTASMLSPDSSKFEPFGYNYFLLPDFLSKN</sequence>
<evidence type="ECO:0000313" key="3">
    <source>
        <dbReference type="Proteomes" id="UP000236655"/>
    </source>
</evidence>
<keyword evidence="3" id="KW-1185">Reference proteome</keyword>
<dbReference type="EMBL" id="CP024847">
    <property type="protein sequence ID" value="AUR52449.1"/>
    <property type="molecule type" value="Genomic_DNA"/>
</dbReference>
<dbReference type="Proteomes" id="UP000236655">
    <property type="component" value="Chromosome"/>
</dbReference>
<gene>
    <name evidence="2" type="ORF">CUN60_09115</name>
</gene>
<protein>
    <submittedName>
        <fullName evidence="2">Uncharacterized protein</fullName>
    </submittedName>
</protein>
<dbReference type="AlphaFoldDB" id="A0A2I7N7L7"/>
<dbReference type="InterPro" id="IPR023214">
    <property type="entry name" value="HAD_sf"/>
</dbReference>
<feature type="signal peptide" evidence="1">
    <location>
        <begin position="1"/>
        <end position="20"/>
    </location>
</feature>
<reference evidence="3" key="1">
    <citation type="submission" date="2017-11" db="EMBL/GenBank/DDBJ databases">
        <authorList>
            <person name="Chan K.G."/>
            <person name="Lee L.S."/>
        </authorList>
    </citation>
    <scope>NUCLEOTIDE SEQUENCE [LARGE SCALE GENOMIC DNA]</scope>
    <source>
        <strain evidence="3">DSM 100970</strain>
    </source>
</reference>
<evidence type="ECO:0000256" key="1">
    <source>
        <dbReference type="SAM" id="SignalP"/>
    </source>
</evidence>
<organism evidence="2 3">
    <name type="scientific">Aquella oligotrophica</name>
    <dbReference type="NCBI Taxonomy" id="2067065"/>
    <lineage>
        <taxon>Bacteria</taxon>
        <taxon>Pseudomonadati</taxon>
        <taxon>Pseudomonadota</taxon>
        <taxon>Betaproteobacteria</taxon>
        <taxon>Neisseriales</taxon>
        <taxon>Neisseriaceae</taxon>
        <taxon>Aquella</taxon>
    </lineage>
</organism>
<name>A0A2I7N7L7_9NEIS</name>
<dbReference type="OrthoDB" id="395856at2"/>
<accession>A0A2I7N7L7</accession>
<proteinExistence type="predicted"/>
<keyword evidence="1" id="KW-0732">Signal</keyword>